<dbReference type="InterPro" id="IPR013320">
    <property type="entry name" value="ConA-like_dom_sf"/>
</dbReference>
<sequence>MEFNTQELVWTRQPQAFNIGVDEISITTAPHTDLWQRTYYGFQNDNAPVLQMTTAEQYFSFTVKTEFKTHQRFDQCGIVLYLDSDNWLKSSTEYENEQFQRLGSVVTNDGFSDWATIDVSTEYQAIWYRLSRRASDFRLEYSFDGQEYHQMRIAHLNHGAEVIRFGVYACSPEDSSFTAYFSDMHLGPCVWEAHK</sequence>
<name>A0ABN8BJJ8_9LACO</name>
<dbReference type="PIRSF" id="PIRSF022704">
    <property type="entry name" value="UCP022704"/>
    <property type="match status" value="1"/>
</dbReference>
<dbReference type="PANTHER" id="PTHR35332">
    <property type="entry name" value="REGULATION OF ENOLASE PROTEIN 1"/>
    <property type="match status" value="1"/>
</dbReference>
<comment type="caution">
    <text evidence="1">The sequence shown here is derived from an EMBL/GenBank/DDBJ whole genome shotgun (WGS) entry which is preliminary data.</text>
</comment>
<accession>A0ABN8BJJ8</accession>
<dbReference type="EMBL" id="CAKKNS010000003">
    <property type="protein sequence ID" value="CAH0416576.1"/>
    <property type="molecule type" value="Genomic_DNA"/>
</dbReference>
<evidence type="ECO:0000313" key="1">
    <source>
        <dbReference type="EMBL" id="CAH0416576.1"/>
    </source>
</evidence>
<dbReference type="Proteomes" id="UP000789707">
    <property type="component" value="Unassembled WGS sequence"/>
</dbReference>
<protein>
    <recommendedName>
        <fullName evidence="3">DUF1349 domain-containing protein</fullName>
    </recommendedName>
</protein>
<organism evidence="1 2">
    <name type="scientific">Periweissella fabaria</name>
    <dbReference type="NCBI Taxonomy" id="546157"/>
    <lineage>
        <taxon>Bacteria</taxon>
        <taxon>Bacillati</taxon>
        <taxon>Bacillota</taxon>
        <taxon>Bacilli</taxon>
        <taxon>Lactobacillales</taxon>
        <taxon>Lactobacillaceae</taxon>
        <taxon>Periweissella</taxon>
    </lineage>
</organism>
<dbReference type="InterPro" id="IPR015987">
    <property type="entry name" value="UCP022704"/>
</dbReference>
<evidence type="ECO:0000313" key="2">
    <source>
        <dbReference type="Proteomes" id="UP000789707"/>
    </source>
</evidence>
<dbReference type="SUPFAM" id="SSF49899">
    <property type="entry name" value="Concanavalin A-like lectins/glucanases"/>
    <property type="match status" value="1"/>
</dbReference>
<evidence type="ECO:0008006" key="3">
    <source>
        <dbReference type="Google" id="ProtNLM"/>
    </source>
</evidence>
<dbReference type="PANTHER" id="PTHR35332:SF2">
    <property type="entry name" value="REGULATION OF ENOLASE PROTEIN 1"/>
    <property type="match status" value="1"/>
</dbReference>
<reference evidence="1 2" key="1">
    <citation type="submission" date="2021-11" db="EMBL/GenBank/DDBJ databases">
        <authorList>
            <person name="Depoorter E."/>
        </authorList>
    </citation>
    <scope>NUCLEOTIDE SEQUENCE [LARGE SCALE GENOMIC DNA]</scope>
    <source>
        <strain evidence="1 2">LMG 24289</strain>
    </source>
</reference>
<dbReference type="InterPro" id="IPR009784">
    <property type="entry name" value="DUF1349"/>
</dbReference>
<keyword evidence="2" id="KW-1185">Reference proteome</keyword>
<gene>
    <name evidence="1" type="ORF">WFA24289_00880</name>
</gene>
<dbReference type="Pfam" id="PF07081">
    <property type="entry name" value="DUF1349"/>
    <property type="match status" value="1"/>
</dbReference>
<dbReference type="RefSeq" id="WP_230096634.1">
    <property type="nucleotide sequence ID" value="NZ_CAKKNS010000003.1"/>
</dbReference>
<proteinExistence type="predicted"/>
<dbReference type="Gene3D" id="2.60.120.200">
    <property type="match status" value="1"/>
</dbReference>